<feature type="compositionally biased region" description="Low complexity" evidence="1">
    <location>
        <begin position="40"/>
        <end position="53"/>
    </location>
</feature>
<evidence type="ECO:0000313" key="3">
    <source>
        <dbReference type="EMBL" id="KAK3054631.1"/>
    </source>
</evidence>
<accession>A0AAJ0GCZ5</accession>
<keyword evidence="4" id="KW-1185">Reference proteome</keyword>
<keyword evidence="2" id="KW-1133">Transmembrane helix</keyword>
<feature type="region of interest" description="Disordered" evidence="1">
    <location>
        <begin position="1"/>
        <end position="70"/>
    </location>
</feature>
<dbReference type="AlphaFoldDB" id="A0AAJ0GCZ5"/>
<evidence type="ECO:0000256" key="1">
    <source>
        <dbReference type="SAM" id="MobiDB-lite"/>
    </source>
</evidence>
<evidence type="ECO:0000313" key="4">
    <source>
        <dbReference type="Proteomes" id="UP001271007"/>
    </source>
</evidence>
<feature type="compositionally biased region" description="Basic and acidic residues" evidence="1">
    <location>
        <begin position="1"/>
        <end position="15"/>
    </location>
</feature>
<protein>
    <submittedName>
        <fullName evidence="3">Uncharacterized protein</fullName>
    </submittedName>
</protein>
<comment type="caution">
    <text evidence="3">The sequence shown here is derived from an EMBL/GenBank/DDBJ whole genome shotgun (WGS) entry which is preliminary data.</text>
</comment>
<organism evidence="3 4">
    <name type="scientific">Extremus antarcticus</name>
    <dbReference type="NCBI Taxonomy" id="702011"/>
    <lineage>
        <taxon>Eukaryota</taxon>
        <taxon>Fungi</taxon>
        <taxon>Dikarya</taxon>
        <taxon>Ascomycota</taxon>
        <taxon>Pezizomycotina</taxon>
        <taxon>Dothideomycetes</taxon>
        <taxon>Dothideomycetidae</taxon>
        <taxon>Mycosphaerellales</taxon>
        <taxon>Extremaceae</taxon>
        <taxon>Extremus</taxon>
    </lineage>
</organism>
<keyword evidence="2" id="KW-0812">Transmembrane</keyword>
<dbReference type="EMBL" id="JAWDJX010000011">
    <property type="protein sequence ID" value="KAK3054631.1"/>
    <property type="molecule type" value="Genomic_DNA"/>
</dbReference>
<gene>
    <name evidence="3" type="ORF">LTR09_004360</name>
</gene>
<proteinExistence type="predicted"/>
<name>A0AAJ0GCZ5_9PEZI</name>
<dbReference type="Proteomes" id="UP001271007">
    <property type="component" value="Unassembled WGS sequence"/>
</dbReference>
<evidence type="ECO:0000256" key="2">
    <source>
        <dbReference type="SAM" id="Phobius"/>
    </source>
</evidence>
<reference evidence="3" key="1">
    <citation type="submission" date="2023-04" db="EMBL/GenBank/DDBJ databases">
        <title>Black Yeasts Isolated from many extreme environments.</title>
        <authorList>
            <person name="Coleine C."/>
            <person name="Stajich J.E."/>
            <person name="Selbmann L."/>
        </authorList>
    </citation>
    <scope>NUCLEOTIDE SEQUENCE</scope>
    <source>
        <strain evidence="3">CCFEE 5312</strain>
    </source>
</reference>
<feature type="transmembrane region" description="Helical" evidence="2">
    <location>
        <begin position="72"/>
        <end position="89"/>
    </location>
</feature>
<keyword evidence="2" id="KW-0472">Membrane</keyword>
<sequence>MDNLRAAHNDEEGYERAQYGSSLQRMSIAHSATDYDSDKSSLASTSSTSTLSSHNKPLLGPPPPQEPLNGRAAWLHALTGLLVVFNCWGRTSRI</sequence>